<dbReference type="InterPro" id="IPR045249">
    <property type="entry name" value="HARBI1-like"/>
</dbReference>
<keyword evidence="5" id="KW-0479">Metal-binding</keyword>
<reference evidence="10" key="1">
    <citation type="submission" date="2016-04" db="EMBL/GenBank/DDBJ databases">
        <title>Cephalotus genome sequencing.</title>
        <authorList>
            <person name="Fukushima K."/>
            <person name="Hasebe M."/>
            <person name="Fang X."/>
        </authorList>
    </citation>
    <scope>NUCLEOTIDE SEQUENCE [LARGE SCALE GENOMIC DNA]</scope>
    <source>
        <strain evidence="10">cv. St1</strain>
    </source>
</reference>
<comment type="cofactor">
    <cofactor evidence="1">
        <name>a divalent metal cation</name>
        <dbReference type="ChEBI" id="CHEBI:60240"/>
    </cofactor>
</comment>
<dbReference type="GO" id="GO:0004518">
    <property type="term" value="F:nuclease activity"/>
    <property type="evidence" value="ECO:0007669"/>
    <property type="project" value="UniProtKB-KW"/>
</dbReference>
<keyword evidence="6" id="KW-0378">Hydrolase</keyword>
<proteinExistence type="inferred from homology"/>
<feature type="non-terminal residue" evidence="9">
    <location>
        <position position="1"/>
    </location>
</feature>
<name>A0A1Q3DAZ2_CEPFO</name>
<comment type="subcellular location">
    <subcellularLocation>
        <location evidence="2">Nucleus</location>
    </subcellularLocation>
</comment>
<dbReference type="GO" id="GO:0046872">
    <property type="term" value="F:metal ion binding"/>
    <property type="evidence" value="ECO:0007669"/>
    <property type="project" value="UniProtKB-KW"/>
</dbReference>
<evidence type="ECO:0000313" key="10">
    <source>
        <dbReference type="Proteomes" id="UP000187406"/>
    </source>
</evidence>
<feature type="domain" description="DDE Tnp4" evidence="8">
    <location>
        <begin position="13"/>
        <end position="107"/>
    </location>
</feature>
<protein>
    <submittedName>
        <fullName evidence="9">DDE_4 domain-containing protein</fullName>
    </submittedName>
</protein>
<evidence type="ECO:0000256" key="2">
    <source>
        <dbReference type="ARBA" id="ARBA00004123"/>
    </source>
</evidence>
<evidence type="ECO:0000313" key="9">
    <source>
        <dbReference type="EMBL" id="GAV89599.1"/>
    </source>
</evidence>
<dbReference type="Proteomes" id="UP000187406">
    <property type="component" value="Unassembled WGS sequence"/>
</dbReference>
<comment type="caution">
    <text evidence="9">The sequence shown here is derived from an EMBL/GenBank/DDBJ whole genome shotgun (WGS) entry which is preliminary data.</text>
</comment>
<accession>A0A1Q3DAZ2</accession>
<organism evidence="9 10">
    <name type="scientific">Cephalotus follicularis</name>
    <name type="common">Albany pitcher plant</name>
    <dbReference type="NCBI Taxonomy" id="3775"/>
    <lineage>
        <taxon>Eukaryota</taxon>
        <taxon>Viridiplantae</taxon>
        <taxon>Streptophyta</taxon>
        <taxon>Embryophyta</taxon>
        <taxon>Tracheophyta</taxon>
        <taxon>Spermatophyta</taxon>
        <taxon>Magnoliopsida</taxon>
        <taxon>eudicotyledons</taxon>
        <taxon>Gunneridae</taxon>
        <taxon>Pentapetalae</taxon>
        <taxon>rosids</taxon>
        <taxon>fabids</taxon>
        <taxon>Oxalidales</taxon>
        <taxon>Cephalotaceae</taxon>
        <taxon>Cephalotus</taxon>
    </lineage>
</organism>
<evidence type="ECO:0000256" key="5">
    <source>
        <dbReference type="ARBA" id="ARBA00022723"/>
    </source>
</evidence>
<dbReference type="GO" id="GO:0005634">
    <property type="term" value="C:nucleus"/>
    <property type="evidence" value="ECO:0007669"/>
    <property type="project" value="UniProtKB-SubCell"/>
</dbReference>
<evidence type="ECO:0000256" key="6">
    <source>
        <dbReference type="ARBA" id="ARBA00022801"/>
    </source>
</evidence>
<evidence type="ECO:0000256" key="7">
    <source>
        <dbReference type="ARBA" id="ARBA00023242"/>
    </source>
</evidence>
<feature type="non-terminal residue" evidence="9">
    <location>
        <position position="124"/>
    </location>
</feature>
<dbReference type="STRING" id="3775.A0A1Q3DAZ2"/>
<dbReference type="AlphaFoldDB" id="A0A1Q3DAZ2"/>
<dbReference type="InParanoid" id="A0A1Q3DAZ2"/>
<gene>
    <name evidence="9" type="ORF">CFOL_v3_33013</name>
</gene>
<evidence type="ECO:0000256" key="4">
    <source>
        <dbReference type="ARBA" id="ARBA00022722"/>
    </source>
</evidence>
<evidence type="ECO:0000256" key="3">
    <source>
        <dbReference type="ARBA" id="ARBA00006958"/>
    </source>
</evidence>
<dbReference type="InterPro" id="IPR027806">
    <property type="entry name" value="HARBI1_dom"/>
</dbReference>
<keyword evidence="4" id="KW-0540">Nuclease</keyword>
<dbReference type="Pfam" id="PF13359">
    <property type="entry name" value="DDE_Tnp_4"/>
    <property type="match status" value="1"/>
</dbReference>
<keyword evidence="10" id="KW-1185">Reference proteome</keyword>
<sequence>ILRDAISRVNGLKVPQGQYYLCDAGYTYGEGFLAPYRGQRYHSTEWSQGYQPTIPQEFFNMKHSSTRNVIERCFGILKMRWAILRFKSYYPVKTQCRIISACCLLHNYIRREMAFDPVEALVGE</sequence>
<dbReference type="PANTHER" id="PTHR22930:SF281">
    <property type="entry name" value="NUCLEASE"/>
    <property type="match status" value="1"/>
</dbReference>
<keyword evidence="7" id="KW-0539">Nucleus</keyword>
<comment type="similarity">
    <text evidence="3">Belongs to the HARBI1 family.</text>
</comment>
<evidence type="ECO:0000259" key="8">
    <source>
        <dbReference type="Pfam" id="PF13359"/>
    </source>
</evidence>
<dbReference type="OrthoDB" id="1699974at2759"/>
<dbReference type="GO" id="GO:0016787">
    <property type="term" value="F:hydrolase activity"/>
    <property type="evidence" value="ECO:0007669"/>
    <property type="project" value="UniProtKB-KW"/>
</dbReference>
<dbReference type="EMBL" id="BDDD01005614">
    <property type="protein sequence ID" value="GAV89599.1"/>
    <property type="molecule type" value="Genomic_DNA"/>
</dbReference>
<dbReference type="PANTHER" id="PTHR22930">
    <property type="match status" value="1"/>
</dbReference>
<evidence type="ECO:0000256" key="1">
    <source>
        <dbReference type="ARBA" id="ARBA00001968"/>
    </source>
</evidence>